<accession>A0A9K3HC71</accession>
<feature type="domain" description="Reverse transcriptase Ty1/copia-type" evidence="1">
    <location>
        <begin position="3"/>
        <end position="182"/>
    </location>
</feature>
<evidence type="ECO:0000259" key="1">
    <source>
        <dbReference type="Pfam" id="PF07727"/>
    </source>
</evidence>
<proteinExistence type="predicted"/>
<dbReference type="PANTHER" id="PTHR11439">
    <property type="entry name" value="GAG-POL-RELATED RETROTRANSPOSON"/>
    <property type="match status" value="1"/>
</dbReference>
<gene>
    <name evidence="2" type="ORF">HanXRQr2_Chr13g0591131</name>
</gene>
<dbReference type="PANTHER" id="PTHR11439:SF476">
    <property type="entry name" value="REVERSE TRANSCRIPTASE, RNA-DEPENDENT DNA POLYMERASE-RELATED"/>
    <property type="match status" value="1"/>
</dbReference>
<dbReference type="InterPro" id="IPR013103">
    <property type="entry name" value="RVT_2"/>
</dbReference>
<evidence type="ECO:0000313" key="3">
    <source>
        <dbReference type="Proteomes" id="UP000215914"/>
    </source>
</evidence>
<dbReference type="GO" id="GO:0003964">
    <property type="term" value="F:RNA-directed DNA polymerase activity"/>
    <property type="evidence" value="ECO:0007669"/>
    <property type="project" value="UniProtKB-KW"/>
</dbReference>
<reference evidence="2" key="1">
    <citation type="journal article" date="2017" name="Nature">
        <title>The sunflower genome provides insights into oil metabolism, flowering and Asterid evolution.</title>
        <authorList>
            <person name="Badouin H."/>
            <person name="Gouzy J."/>
            <person name="Grassa C.J."/>
            <person name="Murat F."/>
            <person name="Staton S.E."/>
            <person name="Cottret L."/>
            <person name="Lelandais-Briere C."/>
            <person name="Owens G.L."/>
            <person name="Carrere S."/>
            <person name="Mayjonade B."/>
            <person name="Legrand L."/>
            <person name="Gill N."/>
            <person name="Kane N.C."/>
            <person name="Bowers J.E."/>
            <person name="Hubner S."/>
            <person name="Bellec A."/>
            <person name="Berard A."/>
            <person name="Berges H."/>
            <person name="Blanchet N."/>
            <person name="Boniface M.C."/>
            <person name="Brunel D."/>
            <person name="Catrice O."/>
            <person name="Chaidir N."/>
            <person name="Claudel C."/>
            <person name="Donnadieu C."/>
            <person name="Faraut T."/>
            <person name="Fievet G."/>
            <person name="Helmstetter N."/>
            <person name="King M."/>
            <person name="Knapp S.J."/>
            <person name="Lai Z."/>
            <person name="Le Paslier M.C."/>
            <person name="Lippi Y."/>
            <person name="Lorenzon L."/>
            <person name="Mandel J.R."/>
            <person name="Marage G."/>
            <person name="Marchand G."/>
            <person name="Marquand E."/>
            <person name="Bret-Mestries E."/>
            <person name="Morien E."/>
            <person name="Nambeesan S."/>
            <person name="Nguyen T."/>
            <person name="Pegot-Espagnet P."/>
            <person name="Pouilly N."/>
            <person name="Raftis F."/>
            <person name="Sallet E."/>
            <person name="Schiex T."/>
            <person name="Thomas J."/>
            <person name="Vandecasteele C."/>
            <person name="Vares D."/>
            <person name="Vear F."/>
            <person name="Vautrin S."/>
            <person name="Crespi M."/>
            <person name="Mangin B."/>
            <person name="Burke J.M."/>
            <person name="Salse J."/>
            <person name="Munos S."/>
            <person name="Vincourt P."/>
            <person name="Rieseberg L.H."/>
            <person name="Langlade N.B."/>
        </authorList>
    </citation>
    <scope>NUCLEOTIDE SEQUENCE</scope>
    <source>
        <tissue evidence="2">Leaves</tissue>
    </source>
</reference>
<dbReference type="Pfam" id="PF07727">
    <property type="entry name" value="RVT_2"/>
    <property type="match status" value="1"/>
</dbReference>
<keyword evidence="2" id="KW-0695">RNA-directed DNA polymerase</keyword>
<dbReference type="EMBL" id="MNCJ02000328">
    <property type="protein sequence ID" value="KAF5773668.1"/>
    <property type="molecule type" value="Genomic_DNA"/>
</dbReference>
<reference evidence="2" key="2">
    <citation type="submission" date="2020-06" db="EMBL/GenBank/DDBJ databases">
        <title>Helianthus annuus Genome sequencing and assembly Release 2.</title>
        <authorList>
            <person name="Gouzy J."/>
            <person name="Langlade N."/>
            <person name="Munos S."/>
        </authorList>
    </citation>
    <scope>NUCLEOTIDE SEQUENCE</scope>
    <source>
        <tissue evidence="2">Leaves</tissue>
    </source>
</reference>
<keyword evidence="2" id="KW-0548">Nucleotidyltransferase</keyword>
<dbReference type="EC" id="2.7.7.49" evidence="2"/>
<name>A0A9K3HC71_HELAN</name>
<dbReference type="AlphaFoldDB" id="A0A9K3HC71"/>
<protein>
    <submittedName>
        <fullName evidence="2">RNA-directed DNA polymerase</fullName>
        <ecNumber evidence="2">2.7.7.49</ecNumber>
    </submittedName>
</protein>
<evidence type="ECO:0000313" key="2">
    <source>
        <dbReference type="EMBL" id="KAF5773668.1"/>
    </source>
</evidence>
<comment type="caution">
    <text evidence="2">The sequence shown here is derived from an EMBL/GenBank/DDBJ whole genome shotgun (WGS) entry which is preliminary data.</text>
</comment>
<keyword evidence="3" id="KW-1185">Reference proteome</keyword>
<dbReference type="InterPro" id="IPR043502">
    <property type="entry name" value="DNA/RNA_pol_sf"/>
</dbReference>
<organism evidence="2 3">
    <name type="scientific">Helianthus annuus</name>
    <name type="common">Common sunflower</name>
    <dbReference type="NCBI Taxonomy" id="4232"/>
    <lineage>
        <taxon>Eukaryota</taxon>
        <taxon>Viridiplantae</taxon>
        <taxon>Streptophyta</taxon>
        <taxon>Embryophyta</taxon>
        <taxon>Tracheophyta</taxon>
        <taxon>Spermatophyta</taxon>
        <taxon>Magnoliopsida</taxon>
        <taxon>eudicotyledons</taxon>
        <taxon>Gunneridae</taxon>
        <taxon>Pentapetalae</taxon>
        <taxon>asterids</taxon>
        <taxon>campanulids</taxon>
        <taxon>Asterales</taxon>
        <taxon>Asteraceae</taxon>
        <taxon>Asteroideae</taxon>
        <taxon>Heliantheae alliance</taxon>
        <taxon>Heliantheae</taxon>
        <taxon>Helianthus</taxon>
    </lineage>
</organism>
<dbReference type="SUPFAM" id="SSF56672">
    <property type="entry name" value="DNA/RNA polymerases"/>
    <property type="match status" value="1"/>
</dbReference>
<dbReference type="Gramene" id="mRNA:HanXRQr2_Chr13g0591131">
    <property type="protein sequence ID" value="CDS:HanXRQr2_Chr13g0591131.1"/>
    <property type="gene ID" value="HanXRQr2_Chr13g0591131"/>
</dbReference>
<sequence length="332" mass="37972">MVTIRTLLAVAVKRNWMIHQLDVNNAFLHGDLEEEVYMKIPEGFAKQGEARVCRLRKLIYGLKQASRNWYKKFTKSLVELGFRQSKADYSLFIYKSKRSYVAAFIYVDDVVIVGNDSVKIQHTKDQLDEMFSIKDMGPLKYFLGIEVSRITEGLVLSQRKYTLDILRDSGLEGCKPSSFPMEQNLKLGKGEGEDKVDSSQYRRLVGRLLYLQATRPDITYAVNVLSQFVTDPLQNHMDAATRVLRYLKSTPGQGILLPKEVGMNLLSYCDADWLGCPFVKKVSNWLLIVSRRSAHIMDVKEAISSFKIICRSRVQSHGYYCQRGDLGKVDVE</sequence>
<keyword evidence="2" id="KW-0808">Transferase</keyword>
<dbReference type="Proteomes" id="UP000215914">
    <property type="component" value="Unassembled WGS sequence"/>
</dbReference>